<accession>A0AAD2G8A3</accession>
<name>A0AAD2G8A3_9STRA</name>
<dbReference type="InterPro" id="IPR029063">
    <property type="entry name" value="SAM-dependent_MTases_sf"/>
</dbReference>
<keyword evidence="2" id="KW-1185">Reference proteome</keyword>
<dbReference type="Gene3D" id="3.40.50.150">
    <property type="entry name" value="Vaccinia Virus protein VP39"/>
    <property type="match status" value="1"/>
</dbReference>
<protein>
    <submittedName>
        <fullName evidence="1">Uncharacterized protein</fullName>
    </submittedName>
</protein>
<evidence type="ECO:0000313" key="2">
    <source>
        <dbReference type="Proteomes" id="UP001295423"/>
    </source>
</evidence>
<comment type="caution">
    <text evidence="1">The sequence shown here is derived from an EMBL/GenBank/DDBJ whole genome shotgun (WGS) entry which is preliminary data.</text>
</comment>
<organism evidence="1 2">
    <name type="scientific">Cylindrotheca closterium</name>
    <dbReference type="NCBI Taxonomy" id="2856"/>
    <lineage>
        <taxon>Eukaryota</taxon>
        <taxon>Sar</taxon>
        <taxon>Stramenopiles</taxon>
        <taxon>Ochrophyta</taxon>
        <taxon>Bacillariophyta</taxon>
        <taxon>Bacillariophyceae</taxon>
        <taxon>Bacillariophycidae</taxon>
        <taxon>Bacillariales</taxon>
        <taxon>Bacillariaceae</taxon>
        <taxon>Cylindrotheca</taxon>
    </lineage>
</organism>
<dbReference type="AlphaFoldDB" id="A0AAD2G8A3"/>
<dbReference type="EMBL" id="CAKOGP040002247">
    <property type="protein sequence ID" value="CAJ1966046.1"/>
    <property type="molecule type" value="Genomic_DNA"/>
</dbReference>
<gene>
    <name evidence="1" type="ORF">CYCCA115_LOCUS21630</name>
</gene>
<proteinExistence type="predicted"/>
<dbReference type="SUPFAM" id="SSF53335">
    <property type="entry name" value="S-adenosyl-L-methionine-dependent methyltransferases"/>
    <property type="match status" value="1"/>
</dbReference>
<evidence type="ECO:0000313" key="1">
    <source>
        <dbReference type="EMBL" id="CAJ1966046.1"/>
    </source>
</evidence>
<sequence>MPSSVSQLKHHKLSNPPLRRLGHQCYCLIALILLSSSSSPSSSFPSVASAANTIKDTPVYGHDDAIFGGIEEQQGDKPFGNVLDAGTGRYSLRWLSTLSLGSKGMTQLTAITADDKMLQSITPLVKKLGIEDITSLVIGNWFGEEEPIPFENDQSLLLFDTIIADYLIGAMDGFSPYQQDLIIPKLAKYLKPGGRLYIVGMEPIPDSSVNKDEDIICQVKRVRDACLLLAGQRPYREYPLEWVTRQVDRTPGIQLVASNKGTTKITATTTTTTTTTYPIRHSGRFIIRQINNGRRWLKMIKPKSLEQEMKNLLDDLENQALEATKDGKKIELSFNYVVSAVKLEEVIIDAAFYSS</sequence>
<reference evidence="1" key="1">
    <citation type="submission" date="2023-08" db="EMBL/GenBank/DDBJ databases">
        <authorList>
            <person name="Audoor S."/>
            <person name="Bilcke G."/>
        </authorList>
    </citation>
    <scope>NUCLEOTIDE SEQUENCE</scope>
</reference>
<dbReference type="CDD" id="cd02440">
    <property type="entry name" value="AdoMet_MTases"/>
    <property type="match status" value="1"/>
</dbReference>
<dbReference type="Proteomes" id="UP001295423">
    <property type="component" value="Unassembled WGS sequence"/>
</dbReference>